<sequence>MLIFKIQEKLVFVFDEFQNFSRVNPELFSKFQRYWDEGHRDSKHMFLVIGSYVGLMKKLFQGSKEPLFGRATMLFNIKYFTFENSFELLRDYSEINIEEALKVYFMLGGVPKYLLLAGEFGRADAFRTFERLFLEPGMLLEEGKNIPVLEFGSEHKAYFSILEAIAIGKATPVEIAAYTGVAPNTVSKYLHELFYEYEIITREEPVIGAKERSRRYFCRIISSGSGLLLYIGITGLLK</sequence>
<keyword evidence="3" id="KW-1185">Reference proteome</keyword>
<dbReference type="InterPro" id="IPR011579">
    <property type="entry name" value="ATPase_dom"/>
</dbReference>
<dbReference type="AlphaFoldDB" id="A0A0E3PBB4"/>
<dbReference type="InterPro" id="IPR027417">
    <property type="entry name" value="P-loop_NTPase"/>
</dbReference>
<reference evidence="2 3" key="1">
    <citation type="submission" date="2014-07" db="EMBL/GenBank/DDBJ databases">
        <title>Methanogenic archaea and the global carbon cycle.</title>
        <authorList>
            <person name="Henriksen J.R."/>
            <person name="Luke J."/>
            <person name="Reinhart S."/>
            <person name="Benedict M.N."/>
            <person name="Youngblut N.D."/>
            <person name="Metcalf M.E."/>
            <person name="Whitaker R.J."/>
            <person name="Metcalf W.W."/>
        </authorList>
    </citation>
    <scope>NUCLEOTIDE SEQUENCE [LARGE SCALE GENOMIC DNA]</scope>
    <source>
        <strain evidence="2 3">T4/M</strain>
    </source>
</reference>
<dbReference type="KEGG" id="msw:MSSIT_3871"/>
<name>A0A0E3PBB4_9EURY</name>
<evidence type="ECO:0000313" key="3">
    <source>
        <dbReference type="Proteomes" id="UP000033111"/>
    </source>
</evidence>
<evidence type="ECO:0000259" key="1">
    <source>
        <dbReference type="Pfam" id="PF01637"/>
    </source>
</evidence>
<dbReference type="GeneID" id="25418504"/>
<feature type="domain" description="ATPase" evidence="1">
    <location>
        <begin position="6"/>
        <end position="115"/>
    </location>
</feature>
<dbReference type="HOGENOM" id="CLU_101655_0_0_2"/>
<dbReference type="Proteomes" id="UP000033111">
    <property type="component" value="Chromosome"/>
</dbReference>
<gene>
    <name evidence="2" type="ORF">MSSIT_3871</name>
</gene>
<accession>A0A0E3PBB4</accession>
<dbReference type="PANTHER" id="PTHR34704:SF2">
    <property type="entry name" value="ATPASE"/>
    <property type="match status" value="1"/>
</dbReference>
<dbReference type="GO" id="GO:0005524">
    <property type="term" value="F:ATP binding"/>
    <property type="evidence" value="ECO:0007669"/>
    <property type="project" value="InterPro"/>
</dbReference>
<dbReference type="SUPFAM" id="SSF52540">
    <property type="entry name" value="P-loop containing nucleoside triphosphate hydrolases"/>
    <property type="match status" value="1"/>
</dbReference>
<dbReference type="PANTHER" id="PTHR34704">
    <property type="entry name" value="ATPASE"/>
    <property type="match status" value="1"/>
</dbReference>
<dbReference type="Pfam" id="PF01637">
    <property type="entry name" value="ATPase_2"/>
    <property type="match status" value="1"/>
</dbReference>
<proteinExistence type="predicted"/>
<dbReference type="RefSeq" id="WP_052721745.1">
    <property type="nucleotide sequence ID" value="NZ_CP009506.1"/>
</dbReference>
<dbReference type="Gene3D" id="3.40.50.300">
    <property type="entry name" value="P-loop containing nucleotide triphosphate hydrolases"/>
    <property type="match status" value="1"/>
</dbReference>
<organism evidence="2 3">
    <name type="scientific">Methanosarcina siciliae T4/M</name>
    <dbReference type="NCBI Taxonomy" id="1434120"/>
    <lineage>
        <taxon>Archaea</taxon>
        <taxon>Methanobacteriati</taxon>
        <taxon>Methanobacteriota</taxon>
        <taxon>Stenosarchaea group</taxon>
        <taxon>Methanomicrobia</taxon>
        <taxon>Methanosarcinales</taxon>
        <taxon>Methanosarcinaceae</taxon>
        <taxon>Methanosarcina</taxon>
    </lineage>
</organism>
<dbReference type="PATRIC" id="fig|1434120.4.peg.5019"/>
<dbReference type="EMBL" id="CP009506">
    <property type="protein sequence ID" value="AKB30590.1"/>
    <property type="molecule type" value="Genomic_DNA"/>
</dbReference>
<dbReference type="OrthoDB" id="132045at2157"/>
<evidence type="ECO:0000313" key="2">
    <source>
        <dbReference type="EMBL" id="AKB30590.1"/>
    </source>
</evidence>
<protein>
    <recommendedName>
        <fullName evidence="1">ATPase domain-containing protein</fullName>
    </recommendedName>
</protein>